<dbReference type="RefSeq" id="WP_144310086.1">
    <property type="nucleotide sequence ID" value="NZ_VMNK01000013.1"/>
</dbReference>
<protein>
    <submittedName>
        <fullName evidence="1">Uncharacterized protein</fullName>
    </submittedName>
</protein>
<dbReference type="NCBIfam" id="TIGR04326">
    <property type="entry name" value="O_ant_LIC13510"/>
    <property type="match status" value="1"/>
</dbReference>
<dbReference type="InterPro" id="IPR027613">
    <property type="entry name" value="O_ant_LIC13510"/>
</dbReference>
<dbReference type="AlphaFoldDB" id="A0A557QN81"/>
<dbReference type="Proteomes" id="UP000319502">
    <property type="component" value="Unassembled WGS sequence"/>
</dbReference>
<dbReference type="OrthoDB" id="341799at2"/>
<accession>A0A557QN81</accession>
<dbReference type="EMBL" id="VMNK01000013">
    <property type="protein sequence ID" value="TVO54372.1"/>
    <property type="molecule type" value="Genomic_DNA"/>
</dbReference>
<evidence type="ECO:0000313" key="1">
    <source>
        <dbReference type="EMBL" id="TVO54372.1"/>
    </source>
</evidence>
<comment type="caution">
    <text evidence="1">The sequence shown here is derived from an EMBL/GenBank/DDBJ whole genome shotgun (WGS) entry which is preliminary data.</text>
</comment>
<proteinExistence type="predicted"/>
<keyword evidence="2" id="KW-1185">Reference proteome</keyword>
<evidence type="ECO:0000313" key="2">
    <source>
        <dbReference type="Proteomes" id="UP000319502"/>
    </source>
</evidence>
<name>A0A557QN81_9RHOO</name>
<organism evidence="1 2">
    <name type="scientific">Denitromonas halophila</name>
    <dbReference type="NCBI Taxonomy" id="1629404"/>
    <lineage>
        <taxon>Bacteria</taxon>
        <taxon>Pseudomonadati</taxon>
        <taxon>Pseudomonadota</taxon>
        <taxon>Betaproteobacteria</taxon>
        <taxon>Rhodocyclales</taxon>
        <taxon>Zoogloeaceae</taxon>
        <taxon>Denitromonas</taxon>
    </lineage>
</organism>
<sequence>MPDSDCRPSESTAGRVLVWDAEGVPDAGFELTVLWQGFEQGSSQGGRMVSIARLVEDGADAQRARYLAWLHALGQAPVNGRTVAEHLMIRPALSYWWMAAPAQKFSISAASLVPDAMKLLALETLLANEKERAVVLHSANARLAECLASYCVDMQCRFEWRQPEPSGPAVQSRRSAYGRLSPRLRAVISFGWYCASRLPAVFRQSGARAGAGTLSFFDVLVHLDRRAIGSGRFMSNYWGPLVDRLADDGVRTNWFHFFHPHAAVPTFAAARRLVGRFQENAAGRQFHRLIDMFPPLTKAVRAWRDYRRLQRAVRAIEGCHAEVRPEGSVLQLWPLHQDEWTESVSGPNALMECLRLGLFEVALSRLPRQQAGVYICENQPWEMSLIYAWRNSGHGKLIAAPHSTIRYWDLRYFYDRRSYSSARPSDLPMPDHYAVNGPVAKAAALAGAYPADKIVDVEALRFMHLGRPSAHRKPGRERTGMLICGDFLATTNDRIFDWLQRAEADLPAGANFVFKPHPAFPYQAPPDFAARIGLRVDERALEELLPDCDIVVTSAITSAAVDAYCAGKQVIQIPDGHGVNANALRGLAGARLVSSPSDLAGALQAALAGDAVAVAEPYFNLDPSLRAWREALGAGQDVQTFQTKSGSGDR</sequence>
<gene>
    <name evidence="1" type="ORF">FHP91_13455</name>
</gene>
<reference evidence="1 2" key="1">
    <citation type="submission" date="2019-07" db="EMBL/GenBank/DDBJ databases">
        <title>The pathways for chlorine oxyanion respiration interact through the shared metabolite chlorate.</title>
        <authorList>
            <person name="Barnum T.P."/>
            <person name="Cheng Y."/>
            <person name="Hill K.A."/>
            <person name="Lucas L.N."/>
            <person name="Carlson H.K."/>
            <person name="Coates J.D."/>
        </authorList>
    </citation>
    <scope>NUCLEOTIDE SEQUENCE [LARGE SCALE GENOMIC DNA]</scope>
    <source>
        <strain evidence="1 2">SFB-3</strain>
    </source>
</reference>